<evidence type="ECO:0000313" key="4">
    <source>
        <dbReference type="RefSeq" id="XP_013855984.1"/>
    </source>
</evidence>
<protein>
    <submittedName>
        <fullName evidence="4">Uncharacterized protein LOC106511794</fullName>
    </submittedName>
</protein>
<sequence length="268" mass="29347">MMSVTAATVSTSETLQVSGNVVPHQEGILDNSFPCYISNSIAMPGQRHAALISQEMRKRALENIEERRRMAIRERCLRLADREEPNDGISLKFKFPDGSVKMGKFNESEPIQVLFDFIGQAEEASEIFKVQEATSCTAIASTSSGIISEQGIRTNSTFYVLWMSSMDVEEWISSHMENEQPQTTGAASELLLNPHGLLPSSPIPDLSQIPILIDDDDESEVPASPGLQTPKNAPHLDSANEVTLQDILSQLISGVDMSISPTSNQINV</sequence>
<evidence type="ECO:0000313" key="3">
    <source>
        <dbReference type="Proteomes" id="UP000192220"/>
    </source>
</evidence>
<feature type="domain" description="UBX" evidence="2">
    <location>
        <begin position="84"/>
        <end position="118"/>
    </location>
</feature>
<dbReference type="SUPFAM" id="SSF54236">
    <property type="entry name" value="Ubiquitin-like"/>
    <property type="match status" value="1"/>
</dbReference>
<dbReference type="Proteomes" id="UP000192220">
    <property type="component" value="Unplaced"/>
</dbReference>
<dbReference type="InterPro" id="IPR029071">
    <property type="entry name" value="Ubiquitin-like_domsf"/>
</dbReference>
<dbReference type="AlphaFoldDB" id="A0A2I4AKG8"/>
<dbReference type="PROSITE" id="PS50033">
    <property type="entry name" value="UBX"/>
    <property type="match status" value="1"/>
</dbReference>
<dbReference type="GeneID" id="106511794"/>
<dbReference type="OrthoDB" id="8959935at2759"/>
<reference evidence="4" key="1">
    <citation type="submission" date="2025-08" db="UniProtKB">
        <authorList>
            <consortium name="RefSeq"/>
        </authorList>
    </citation>
    <scope>IDENTIFICATION</scope>
</reference>
<accession>A0A2I4AKG8</accession>
<dbReference type="RefSeq" id="XP_013855984.1">
    <property type="nucleotide sequence ID" value="XM_014000530.1"/>
</dbReference>
<feature type="region of interest" description="Disordered" evidence="1">
    <location>
        <begin position="216"/>
        <end position="235"/>
    </location>
</feature>
<evidence type="ECO:0000256" key="1">
    <source>
        <dbReference type="SAM" id="MobiDB-lite"/>
    </source>
</evidence>
<organism evidence="3 4">
    <name type="scientific">Austrofundulus limnaeus</name>
    <name type="common">Annual killifish</name>
    <dbReference type="NCBI Taxonomy" id="52670"/>
    <lineage>
        <taxon>Eukaryota</taxon>
        <taxon>Metazoa</taxon>
        <taxon>Chordata</taxon>
        <taxon>Craniata</taxon>
        <taxon>Vertebrata</taxon>
        <taxon>Euteleostomi</taxon>
        <taxon>Actinopterygii</taxon>
        <taxon>Neopterygii</taxon>
        <taxon>Teleostei</taxon>
        <taxon>Neoteleostei</taxon>
        <taxon>Acanthomorphata</taxon>
        <taxon>Ovalentaria</taxon>
        <taxon>Atherinomorphae</taxon>
        <taxon>Cyprinodontiformes</taxon>
        <taxon>Rivulidae</taxon>
        <taxon>Austrofundulus</taxon>
    </lineage>
</organism>
<dbReference type="InParanoid" id="A0A2I4AKG8"/>
<keyword evidence="3" id="KW-1185">Reference proteome</keyword>
<dbReference type="InterPro" id="IPR001012">
    <property type="entry name" value="UBX_dom"/>
</dbReference>
<dbReference type="Pfam" id="PF00789">
    <property type="entry name" value="UBX"/>
    <property type="match status" value="1"/>
</dbReference>
<gene>
    <name evidence="4" type="primary">LOC106511794</name>
</gene>
<proteinExistence type="predicted"/>
<dbReference type="KEGG" id="alim:106511794"/>
<evidence type="ECO:0000259" key="2">
    <source>
        <dbReference type="PROSITE" id="PS50033"/>
    </source>
</evidence>
<name>A0A2I4AKG8_AUSLI</name>
<dbReference type="Gene3D" id="3.10.20.90">
    <property type="entry name" value="Phosphatidylinositol 3-kinase Catalytic Subunit, Chain A, domain 1"/>
    <property type="match status" value="1"/>
</dbReference>